<sequence length="263" mass="29909">MISTRTPWQVTRSVWHAMFIREALARTMSDRMAWFWMLFEPIAMIVLMVLIRTVAMGSVQHIGGAEFIPWIVTGLFGFFLFRENMLRPIGAIDANKGLLAYRQVKPIDSVMVRCYLEGLLKSFIFCLFILAGVLLDIGLLPAEPLVALWAWFSLWCLGGGAGLVFSALAGLVPEVARVLRIISMPLLIISGVVFPLNFVPHDLLHYVMWNPIVHGLETLRAAFFALYQPVHGTSLLYLWYWALTLMTLGLMLHVRFESRLKRQ</sequence>
<dbReference type="AlphaFoldDB" id="A0A4R1GJA6"/>
<dbReference type="GO" id="GO:0015920">
    <property type="term" value="P:lipopolysaccharide transport"/>
    <property type="evidence" value="ECO:0007669"/>
    <property type="project" value="TreeGrafter"/>
</dbReference>
<comment type="caution">
    <text evidence="5">The sequence shown here is derived from an EMBL/GenBank/DDBJ whole genome shotgun (WGS) entry which is preliminary data.</text>
</comment>
<evidence type="ECO:0000259" key="4">
    <source>
        <dbReference type="PROSITE" id="PS51012"/>
    </source>
</evidence>
<keyword evidence="3" id="KW-0812">Transmembrane</keyword>
<dbReference type="Proteomes" id="UP000294546">
    <property type="component" value="Unassembled WGS sequence"/>
</dbReference>
<name>A0A4R1GJA6_9GAMM</name>
<evidence type="ECO:0000256" key="2">
    <source>
        <dbReference type="ARBA" id="ARBA00022448"/>
    </source>
</evidence>
<keyword evidence="3" id="KW-0472">Membrane</keyword>
<feature type="transmembrane region" description="Helical" evidence="3">
    <location>
        <begin position="33"/>
        <end position="55"/>
    </location>
</feature>
<keyword evidence="2" id="KW-0813">Transport</keyword>
<gene>
    <name evidence="5" type="ORF">CLV83_2099</name>
</gene>
<dbReference type="PROSITE" id="PS51012">
    <property type="entry name" value="ABC_TM2"/>
    <property type="match status" value="1"/>
</dbReference>
<dbReference type="PANTHER" id="PTHR30413">
    <property type="entry name" value="INNER MEMBRANE TRANSPORT PERMEASE"/>
    <property type="match status" value="1"/>
</dbReference>
<feature type="transmembrane region" description="Helical" evidence="3">
    <location>
        <begin position="178"/>
        <end position="199"/>
    </location>
</feature>
<evidence type="ECO:0000256" key="1">
    <source>
        <dbReference type="ARBA" id="ARBA00007783"/>
    </source>
</evidence>
<accession>A0A4R1GJA6</accession>
<dbReference type="EMBL" id="SMFU01000008">
    <property type="protein sequence ID" value="TCK07240.1"/>
    <property type="molecule type" value="Genomic_DNA"/>
</dbReference>
<protein>
    <submittedName>
        <fullName evidence="5">Capsular polysaccharide transport system permease protein</fullName>
    </submittedName>
</protein>
<dbReference type="InterPro" id="IPR047817">
    <property type="entry name" value="ABC2_TM_bact-type"/>
</dbReference>
<feature type="domain" description="ABC transmembrane type-2" evidence="4">
    <location>
        <begin position="32"/>
        <end position="256"/>
    </location>
</feature>
<feature type="transmembrane region" description="Helical" evidence="3">
    <location>
        <begin position="123"/>
        <end position="142"/>
    </location>
</feature>
<feature type="transmembrane region" description="Helical" evidence="3">
    <location>
        <begin position="148"/>
        <end position="171"/>
    </location>
</feature>
<evidence type="ECO:0000313" key="6">
    <source>
        <dbReference type="Proteomes" id="UP000294546"/>
    </source>
</evidence>
<keyword evidence="6" id="KW-1185">Reference proteome</keyword>
<proteinExistence type="inferred from homology"/>
<reference evidence="5 6" key="1">
    <citation type="submission" date="2019-03" db="EMBL/GenBank/DDBJ databases">
        <title>Genomic Encyclopedia of Archaeal and Bacterial Type Strains, Phase II (KMG-II): from individual species to whole genera.</title>
        <authorList>
            <person name="Goeker M."/>
        </authorList>
    </citation>
    <scope>NUCLEOTIDE SEQUENCE [LARGE SCALE GENOMIC DNA]</scope>
    <source>
        <strain evidence="5 6">DSM 27697</strain>
    </source>
</reference>
<organism evidence="5 6">
    <name type="scientific">Marinobacterium mangrovicola</name>
    <dbReference type="NCBI Taxonomy" id="1476959"/>
    <lineage>
        <taxon>Bacteria</taxon>
        <taxon>Pseudomonadati</taxon>
        <taxon>Pseudomonadota</taxon>
        <taxon>Gammaproteobacteria</taxon>
        <taxon>Oceanospirillales</taxon>
        <taxon>Oceanospirillaceae</taxon>
        <taxon>Marinobacterium</taxon>
    </lineage>
</organism>
<keyword evidence="3" id="KW-1133">Transmembrane helix</keyword>
<feature type="transmembrane region" description="Helical" evidence="3">
    <location>
        <begin position="236"/>
        <end position="254"/>
    </location>
</feature>
<dbReference type="PANTHER" id="PTHR30413:SF10">
    <property type="entry name" value="CAPSULE POLYSACCHARIDE EXPORT INNER-MEMBRANE PROTEIN CTRC"/>
    <property type="match status" value="1"/>
</dbReference>
<evidence type="ECO:0000256" key="3">
    <source>
        <dbReference type="SAM" id="Phobius"/>
    </source>
</evidence>
<feature type="transmembrane region" description="Helical" evidence="3">
    <location>
        <begin position="61"/>
        <end position="81"/>
    </location>
</feature>
<evidence type="ECO:0000313" key="5">
    <source>
        <dbReference type="EMBL" id="TCK07240.1"/>
    </source>
</evidence>
<comment type="similarity">
    <text evidence="1">Belongs to the ABC-2 integral membrane protein family.</text>
</comment>